<evidence type="ECO:0000313" key="1">
    <source>
        <dbReference type="EMBL" id="KKD39762.1"/>
    </source>
</evidence>
<reference evidence="1 2" key="1">
    <citation type="submission" date="2015-06" db="EMBL/GenBank/DDBJ databases">
        <title>Draft genome assembly of filamentous brackish cyanobacterium Limnoraphis robusta strain CS-951.</title>
        <authorList>
            <person name="Willis A."/>
            <person name="Parks M."/>
            <person name="Burford M.A."/>
        </authorList>
    </citation>
    <scope>NUCLEOTIDE SEQUENCE [LARGE SCALE GENOMIC DNA]</scope>
    <source>
        <strain evidence="1 2">CS-951</strain>
    </source>
</reference>
<dbReference type="Proteomes" id="UP000033607">
    <property type="component" value="Unassembled WGS sequence"/>
</dbReference>
<comment type="caution">
    <text evidence="1">The sequence shown here is derived from an EMBL/GenBank/DDBJ whole genome shotgun (WGS) entry which is preliminary data.</text>
</comment>
<accession>A0A0F5YM87</accession>
<sequence>MFRSIADRGIQPVFGRCSAMIPTLPRRSPRLDKENRVVAGHFTANAFYLTVTAGAEKIEADAIGLVIYQFSKSATQFSILSCSQVTFKHTILYPLTVGFENIVYFGAAFVFRNIVADDYKH</sequence>
<protein>
    <submittedName>
        <fullName evidence="1">Uncharacterized protein</fullName>
    </submittedName>
</protein>
<name>A0A0F5YM87_9CYAN</name>
<proteinExistence type="predicted"/>
<gene>
    <name evidence="1" type="ORF">WN50_01650</name>
</gene>
<organism evidence="1 2">
    <name type="scientific">Limnoraphis robusta CS-951</name>
    <dbReference type="NCBI Taxonomy" id="1637645"/>
    <lineage>
        <taxon>Bacteria</taxon>
        <taxon>Bacillati</taxon>
        <taxon>Cyanobacteriota</taxon>
        <taxon>Cyanophyceae</taxon>
        <taxon>Oscillatoriophycideae</taxon>
        <taxon>Oscillatoriales</taxon>
        <taxon>Sirenicapillariaceae</taxon>
        <taxon>Limnoraphis</taxon>
    </lineage>
</organism>
<dbReference type="AlphaFoldDB" id="A0A0F5YM87"/>
<dbReference type="EMBL" id="LATL02000252">
    <property type="protein sequence ID" value="KKD39762.1"/>
    <property type="molecule type" value="Genomic_DNA"/>
</dbReference>
<evidence type="ECO:0000313" key="2">
    <source>
        <dbReference type="Proteomes" id="UP000033607"/>
    </source>
</evidence>